<evidence type="ECO:0000256" key="1">
    <source>
        <dbReference type="SAM" id="Phobius"/>
    </source>
</evidence>
<proteinExistence type="predicted"/>
<keyword evidence="1" id="KW-0812">Transmembrane</keyword>
<keyword evidence="1" id="KW-1133">Transmembrane helix</keyword>
<protein>
    <submittedName>
        <fullName evidence="2">Uncharacterized protein</fullName>
    </submittedName>
</protein>
<evidence type="ECO:0000313" key="3">
    <source>
        <dbReference type="Proteomes" id="UP000192939"/>
    </source>
</evidence>
<evidence type="ECO:0000313" key="2">
    <source>
        <dbReference type="EMBL" id="SMF69195.1"/>
    </source>
</evidence>
<name>A0ABY1M3J7_9BACL</name>
<reference evidence="2 3" key="1">
    <citation type="submission" date="2017-04" db="EMBL/GenBank/DDBJ databases">
        <authorList>
            <person name="Varghese N."/>
            <person name="Submissions S."/>
        </authorList>
    </citation>
    <scope>NUCLEOTIDE SEQUENCE [LARGE SCALE GENOMIC DNA]</scope>
    <source>
        <strain evidence="2 3">J12</strain>
    </source>
</reference>
<keyword evidence="1" id="KW-0472">Membrane</keyword>
<accession>A0ABY1M3J7</accession>
<gene>
    <name evidence="2" type="ORF">SAMN02744124_04382</name>
</gene>
<dbReference type="EMBL" id="FXAE01000083">
    <property type="protein sequence ID" value="SMF69195.1"/>
    <property type="molecule type" value="Genomic_DNA"/>
</dbReference>
<organism evidence="2 3">
    <name type="scientific">Paenibacillus barengoltzii J12</name>
    <dbReference type="NCBI Taxonomy" id="935846"/>
    <lineage>
        <taxon>Bacteria</taxon>
        <taxon>Bacillati</taxon>
        <taxon>Bacillota</taxon>
        <taxon>Bacilli</taxon>
        <taxon>Bacillales</taxon>
        <taxon>Paenibacillaceae</taxon>
        <taxon>Paenibacillus</taxon>
    </lineage>
</organism>
<sequence>MYSITNGMKTRLRKFGIIQVLLQVGFTELTVIKATVVGTFNTLGLFMFMINIE</sequence>
<dbReference type="Proteomes" id="UP000192939">
    <property type="component" value="Unassembled WGS sequence"/>
</dbReference>
<keyword evidence="3" id="KW-1185">Reference proteome</keyword>
<feature type="transmembrane region" description="Helical" evidence="1">
    <location>
        <begin position="20"/>
        <end position="50"/>
    </location>
</feature>
<comment type="caution">
    <text evidence="2">The sequence shown here is derived from an EMBL/GenBank/DDBJ whole genome shotgun (WGS) entry which is preliminary data.</text>
</comment>